<sequence length="115" mass="13405">MKFTVTMKRNHEFQRLYHKGKSAASPYLALYCRKCKRDQNRLGFTVGKKVGCAVRRNRVRRRLREIYRLHEGELNPGYDIVVVARVKAVYAKYGQLEKSFLSLADKLGLRKKAEG</sequence>
<dbReference type="EMBL" id="DXCX01000012">
    <property type="protein sequence ID" value="HIY72488.1"/>
    <property type="molecule type" value="Genomic_DNA"/>
</dbReference>
<evidence type="ECO:0000313" key="9">
    <source>
        <dbReference type="EMBL" id="HIY72488.1"/>
    </source>
</evidence>
<name>A0A9D1Z325_9FIRM</name>
<dbReference type="HAMAP" id="MF_00227">
    <property type="entry name" value="RNase_P"/>
    <property type="match status" value="1"/>
</dbReference>
<evidence type="ECO:0000256" key="6">
    <source>
        <dbReference type="ARBA" id="ARBA00022884"/>
    </source>
</evidence>
<protein>
    <recommendedName>
        <fullName evidence="7 8">Ribonuclease P protein component</fullName>
        <shortName evidence="7">RNase P protein</shortName>
        <shortName evidence="7">RNaseP protein</shortName>
        <ecNumber evidence="7 8">3.1.26.5</ecNumber>
    </recommendedName>
    <alternativeName>
        <fullName evidence="7">Protein C5</fullName>
    </alternativeName>
</protein>
<reference evidence="9" key="1">
    <citation type="journal article" date="2021" name="PeerJ">
        <title>Extensive microbial diversity within the chicken gut microbiome revealed by metagenomics and culture.</title>
        <authorList>
            <person name="Gilroy R."/>
            <person name="Ravi A."/>
            <person name="Getino M."/>
            <person name="Pursley I."/>
            <person name="Horton D.L."/>
            <person name="Alikhan N.F."/>
            <person name="Baker D."/>
            <person name="Gharbi K."/>
            <person name="Hall N."/>
            <person name="Watson M."/>
            <person name="Adriaenssens E.M."/>
            <person name="Foster-Nyarko E."/>
            <person name="Jarju S."/>
            <person name="Secka A."/>
            <person name="Antonio M."/>
            <person name="Oren A."/>
            <person name="Chaudhuri R.R."/>
            <person name="La Ragione R."/>
            <person name="Hildebrand F."/>
            <person name="Pallen M.J."/>
        </authorList>
    </citation>
    <scope>NUCLEOTIDE SEQUENCE</scope>
    <source>
        <strain evidence="9">CHK33-7979</strain>
    </source>
</reference>
<evidence type="ECO:0000256" key="7">
    <source>
        <dbReference type="HAMAP-Rule" id="MF_00227"/>
    </source>
</evidence>
<comment type="caution">
    <text evidence="9">The sequence shown here is derived from an EMBL/GenBank/DDBJ whole genome shotgun (WGS) entry which is preliminary data.</text>
</comment>
<evidence type="ECO:0000256" key="8">
    <source>
        <dbReference type="NCBIfam" id="TIGR00188"/>
    </source>
</evidence>
<dbReference type="InterPro" id="IPR014721">
    <property type="entry name" value="Ribsml_uS5_D2-typ_fold_subgr"/>
</dbReference>
<accession>A0A9D1Z325</accession>
<dbReference type="PANTHER" id="PTHR33992:SF1">
    <property type="entry name" value="RIBONUCLEASE P PROTEIN COMPONENT"/>
    <property type="match status" value="1"/>
</dbReference>
<dbReference type="GO" id="GO:0042781">
    <property type="term" value="F:3'-tRNA processing endoribonuclease activity"/>
    <property type="evidence" value="ECO:0007669"/>
    <property type="project" value="TreeGrafter"/>
</dbReference>
<dbReference type="GO" id="GO:0000049">
    <property type="term" value="F:tRNA binding"/>
    <property type="evidence" value="ECO:0007669"/>
    <property type="project" value="UniProtKB-UniRule"/>
</dbReference>
<evidence type="ECO:0000256" key="5">
    <source>
        <dbReference type="ARBA" id="ARBA00022801"/>
    </source>
</evidence>
<dbReference type="SUPFAM" id="SSF54211">
    <property type="entry name" value="Ribosomal protein S5 domain 2-like"/>
    <property type="match status" value="1"/>
</dbReference>
<dbReference type="GO" id="GO:0004526">
    <property type="term" value="F:ribonuclease P activity"/>
    <property type="evidence" value="ECO:0007669"/>
    <property type="project" value="UniProtKB-UniRule"/>
</dbReference>
<keyword evidence="4 7" id="KW-0255">Endonuclease</keyword>
<dbReference type="Proteomes" id="UP000886824">
    <property type="component" value="Unassembled WGS sequence"/>
</dbReference>
<comment type="catalytic activity">
    <reaction evidence="7">
        <text>Endonucleolytic cleavage of RNA, removing 5'-extranucleotides from tRNA precursor.</text>
        <dbReference type="EC" id="3.1.26.5"/>
    </reaction>
</comment>
<dbReference type="InterPro" id="IPR020539">
    <property type="entry name" value="RNase_P_CS"/>
</dbReference>
<dbReference type="Pfam" id="PF00825">
    <property type="entry name" value="Ribonuclease_P"/>
    <property type="match status" value="1"/>
</dbReference>
<dbReference type="PANTHER" id="PTHR33992">
    <property type="entry name" value="RIBONUCLEASE P PROTEIN COMPONENT"/>
    <property type="match status" value="1"/>
</dbReference>
<dbReference type="NCBIfam" id="TIGR00188">
    <property type="entry name" value="rnpA"/>
    <property type="match status" value="1"/>
</dbReference>
<reference evidence="9" key="2">
    <citation type="submission" date="2021-04" db="EMBL/GenBank/DDBJ databases">
        <authorList>
            <person name="Gilroy R."/>
        </authorList>
    </citation>
    <scope>NUCLEOTIDE SEQUENCE</scope>
    <source>
        <strain evidence="9">CHK33-7979</strain>
    </source>
</reference>
<dbReference type="InterPro" id="IPR020568">
    <property type="entry name" value="Ribosomal_Su5_D2-typ_SF"/>
</dbReference>
<evidence type="ECO:0000256" key="2">
    <source>
        <dbReference type="ARBA" id="ARBA00022694"/>
    </source>
</evidence>
<evidence type="ECO:0000256" key="1">
    <source>
        <dbReference type="ARBA" id="ARBA00002663"/>
    </source>
</evidence>
<keyword evidence="5 7" id="KW-0378">Hydrolase</keyword>
<keyword evidence="6 7" id="KW-0694">RNA-binding</keyword>
<proteinExistence type="inferred from homology"/>
<comment type="subunit">
    <text evidence="7">Consists of a catalytic RNA component (M1 or rnpB) and a protein subunit.</text>
</comment>
<gene>
    <name evidence="7 9" type="primary">rnpA</name>
    <name evidence="9" type="ORF">H9826_00750</name>
</gene>
<comment type="similarity">
    <text evidence="7">Belongs to the RnpA family.</text>
</comment>
<comment type="function">
    <text evidence="1 7">RNaseP catalyzes the removal of the 5'-leader sequence from pre-tRNA to produce the mature 5'-terminus. It can also cleave other RNA substrates such as 4.5S RNA. The protein component plays an auxiliary but essential role in vivo by binding to the 5'-leader sequence and broadening the substrate specificity of the ribozyme.</text>
</comment>
<dbReference type="EC" id="3.1.26.5" evidence="7 8"/>
<dbReference type="GO" id="GO:0001682">
    <property type="term" value="P:tRNA 5'-leader removal"/>
    <property type="evidence" value="ECO:0007669"/>
    <property type="project" value="UniProtKB-UniRule"/>
</dbReference>
<evidence type="ECO:0000256" key="4">
    <source>
        <dbReference type="ARBA" id="ARBA00022759"/>
    </source>
</evidence>
<dbReference type="InterPro" id="IPR000100">
    <property type="entry name" value="RNase_P"/>
</dbReference>
<evidence type="ECO:0000313" key="10">
    <source>
        <dbReference type="Proteomes" id="UP000886824"/>
    </source>
</evidence>
<dbReference type="PROSITE" id="PS00648">
    <property type="entry name" value="RIBONUCLEASE_P"/>
    <property type="match status" value="1"/>
</dbReference>
<evidence type="ECO:0000256" key="3">
    <source>
        <dbReference type="ARBA" id="ARBA00022722"/>
    </source>
</evidence>
<dbReference type="AlphaFoldDB" id="A0A9D1Z325"/>
<dbReference type="Gene3D" id="3.30.230.10">
    <property type="match status" value="1"/>
</dbReference>
<keyword evidence="2 7" id="KW-0819">tRNA processing</keyword>
<keyword evidence="3 7" id="KW-0540">Nuclease</keyword>
<organism evidence="9 10">
    <name type="scientific">Candidatus Intestinimonas merdavium</name>
    <dbReference type="NCBI Taxonomy" id="2838622"/>
    <lineage>
        <taxon>Bacteria</taxon>
        <taxon>Bacillati</taxon>
        <taxon>Bacillota</taxon>
        <taxon>Clostridia</taxon>
        <taxon>Eubacteriales</taxon>
        <taxon>Intestinimonas</taxon>
    </lineage>
</organism>
<dbReference type="GO" id="GO:0030677">
    <property type="term" value="C:ribonuclease P complex"/>
    <property type="evidence" value="ECO:0007669"/>
    <property type="project" value="TreeGrafter"/>
</dbReference>